<reference evidence="3" key="1">
    <citation type="submission" date="2015-09" db="EMBL/GenBank/DDBJ databases">
        <authorList>
            <consortium name="Pathogen Informatics"/>
        </authorList>
    </citation>
    <scope>NUCLEOTIDE SEQUENCE [LARGE SCALE GENOMIC DNA]</scope>
    <source>
        <strain evidence="3">Lake Konstanz</strain>
    </source>
</reference>
<dbReference type="Proteomes" id="UP000051952">
    <property type="component" value="Unassembled WGS sequence"/>
</dbReference>
<evidence type="ECO:0000256" key="1">
    <source>
        <dbReference type="SAM" id="MobiDB-lite"/>
    </source>
</evidence>
<feature type="region of interest" description="Disordered" evidence="1">
    <location>
        <begin position="507"/>
        <end position="534"/>
    </location>
</feature>
<evidence type="ECO:0000313" key="3">
    <source>
        <dbReference type="Proteomes" id="UP000051952"/>
    </source>
</evidence>
<dbReference type="AlphaFoldDB" id="A0A0S4IKK7"/>
<dbReference type="OrthoDB" id="273748at2759"/>
<protein>
    <submittedName>
        <fullName evidence="2">Uncharacterized protein</fullName>
    </submittedName>
</protein>
<accession>A0A0S4IKK7</accession>
<feature type="compositionally biased region" description="Low complexity" evidence="1">
    <location>
        <begin position="358"/>
        <end position="371"/>
    </location>
</feature>
<organism evidence="2 3">
    <name type="scientific">Bodo saltans</name>
    <name type="common">Flagellated protozoan</name>
    <dbReference type="NCBI Taxonomy" id="75058"/>
    <lineage>
        <taxon>Eukaryota</taxon>
        <taxon>Discoba</taxon>
        <taxon>Euglenozoa</taxon>
        <taxon>Kinetoplastea</taxon>
        <taxon>Metakinetoplastina</taxon>
        <taxon>Eubodonida</taxon>
        <taxon>Bodonidae</taxon>
        <taxon>Bodo</taxon>
    </lineage>
</organism>
<proteinExistence type="predicted"/>
<evidence type="ECO:0000313" key="2">
    <source>
        <dbReference type="EMBL" id="CUF09634.1"/>
    </source>
</evidence>
<keyword evidence="3" id="KW-1185">Reference proteome</keyword>
<gene>
    <name evidence="2" type="ORF">BSAL_59225</name>
</gene>
<feature type="region of interest" description="Disordered" evidence="1">
    <location>
        <begin position="355"/>
        <end position="384"/>
    </location>
</feature>
<sequence>MATKWADLSSTDLDNLVIASLVDSLRTELPTDRARALGKECEAEMSSLLVFAPRLWHFGHRHSLSVRHPRVSFSSWAHRIVGGPPRSPYEPFEVSLPAPVLLEDESSHDAIKWSVMSGVYQTLLDSCPELEEARRRIVLDRTVQDAIVRIWKRMVDPLSFPERSMDALWYQERGSMTPMQCMYFELRLVQILLPDCPLAALDLLDVYERDMLTDLHRPSSSLPTDSVTPVPPYFDADALGTLAEKLDDGTLNVDPANTTDVRHTTADRGDMYDTKFQEHVWVPPTRVRDYRWLPNMTFEGFTMSMLELSDNWTSTSQPAEHAAFLFDILEKIFTQDWSAQADALITKAAVKQKVAIPSGSTTSATQSSASAAERRLHRKESEALSLVPANGVEGHMEVSMSQVMLLPESVRERILDGTSPDVITVEQLDDEQIQRAIRRKPPPVQTRYVPQFIRILPGDASYQNNGDVDGSAGDATYARGHQMFRAVPRMLYTLTSEDTLKSAVKAVRQPGALPSTKNPRVRYDSSAPSQAPRR</sequence>
<dbReference type="VEuPathDB" id="TriTrypDB:BSAL_59225"/>
<dbReference type="EMBL" id="CYKH01000239">
    <property type="protein sequence ID" value="CUF09634.1"/>
    <property type="molecule type" value="Genomic_DNA"/>
</dbReference>
<name>A0A0S4IKK7_BODSA</name>